<dbReference type="Pfam" id="PF04397">
    <property type="entry name" value="LytTR"/>
    <property type="match status" value="1"/>
</dbReference>
<dbReference type="AlphaFoldDB" id="A0A7G9T9S3"/>
<gene>
    <name evidence="5" type="ORF">IAE60_12965</name>
</gene>
<feature type="domain" description="HTH LytTR-type" evidence="4">
    <location>
        <begin position="137"/>
        <end position="240"/>
    </location>
</feature>
<evidence type="ECO:0000313" key="6">
    <source>
        <dbReference type="Proteomes" id="UP000515838"/>
    </source>
</evidence>
<feature type="domain" description="Response regulatory" evidence="3">
    <location>
        <begin position="4"/>
        <end position="118"/>
    </location>
</feature>
<proteinExistence type="predicted"/>
<dbReference type="Proteomes" id="UP000515838">
    <property type="component" value="Chromosome"/>
</dbReference>
<dbReference type="InterPro" id="IPR001789">
    <property type="entry name" value="Sig_transdc_resp-reg_receiver"/>
</dbReference>
<evidence type="ECO:0000259" key="3">
    <source>
        <dbReference type="PROSITE" id="PS50110"/>
    </source>
</evidence>
<organism evidence="5 6">
    <name type="scientific">Pseudoxanthomonas mexicana</name>
    <dbReference type="NCBI Taxonomy" id="128785"/>
    <lineage>
        <taxon>Bacteria</taxon>
        <taxon>Pseudomonadati</taxon>
        <taxon>Pseudomonadota</taxon>
        <taxon>Gammaproteobacteria</taxon>
        <taxon>Lysobacterales</taxon>
        <taxon>Lysobacteraceae</taxon>
        <taxon>Pseudoxanthomonas</taxon>
    </lineage>
</organism>
<dbReference type="SMART" id="SM00448">
    <property type="entry name" value="REC"/>
    <property type="match status" value="1"/>
</dbReference>
<dbReference type="GeneID" id="81471888"/>
<dbReference type="PROSITE" id="PS50110">
    <property type="entry name" value="RESPONSE_REGULATORY"/>
    <property type="match status" value="1"/>
</dbReference>
<dbReference type="InterPro" id="IPR011006">
    <property type="entry name" value="CheY-like_superfamily"/>
</dbReference>
<dbReference type="GO" id="GO:0003677">
    <property type="term" value="F:DNA binding"/>
    <property type="evidence" value="ECO:0007669"/>
    <property type="project" value="InterPro"/>
</dbReference>
<dbReference type="SUPFAM" id="SSF52172">
    <property type="entry name" value="CheY-like"/>
    <property type="match status" value="1"/>
</dbReference>
<evidence type="ECO:0000313" key="5">
    <source>
        <dbReference type="EMBL" id="QNN76848.1"/>
    </source>
</evidence>
<dbReference type="Gene3D" id="3.40.50.2300">
    <property type="match status" value="1"/>
</dbReference>
<dbReference type="Pfam" id="PF00072">
    <property type="entry name" value="Response_reg"/>
    <property type="match status" value="1"/>
</dbReference>
<dbReference type="EMBL" id="CP060731">
    <property type="protein sequence ID" value="QNN76848.1"/>
    <property type="molecule type" value="Genomic_DNA"/>
</dbReference>
<dbReference type="InterPro" id="IPR007492">
    <property type="entry name" value="LytTR_DNA-bd_dom"/>
</dbReference>
<dbReference type="GO" id="GO:0000156">
    <property type="term" value="F:phosphorelay response regulator activity"/>
    <property type="evidence" value="ECO:0007669"/>
    <property type="project" value="InterPro"/>
</dbReference>
<accession>A0A7G9T9S3</accession>
<dbReference type="Gene3D" id="2.40.50.1020">
    <property type="entry name" value="LytTr DNA-binding domain"/>
    <property type="match status" value="1"/>
</dbReference>
<keyword evidence="2" id="KW-0597">Phosphoprotein</keyword>
<dbReference type="PANTHER" id="PTHR37299">
    <property type="entry name" value="TRANSCRIPTIONAL REGULATOR-RELATED"/>
    <property type="match status" value="1"/>
</dbReference>
<dbReference type="PROSITE" id="PS50930">
    <property type="entry name" value="HTH_LYTTR"/>
    <property type="match status" value="1"/>
</dbReference>
<name>A0A7G9T9S3_PSEMX</name>
<feature type="modified residue" description="4-aspartylphosphate" evidence="2">
    <location>
        <position position="57"/>
    </location>
</feature>
<reference evidence="5 6" key="1">
    <citation type="submission" date="2020-08" db="EMBL/GenBank/DDBJ databases">
        <title>Streptomycin Non-resistant strain, P. mexicana.</title>
        <authorList>
            <person name="Ganesh-Kumar S."/>
            <person name="Zhe T."/>
            <person name="Yu Z."/>
            <person name="Min Y."/>
        </authorList>
    </citation>
    <scope>NUCLEOTIDE SEQUENCE [LARGE SCALE GENOMIC DNA]</scope>
    <source>
        <strain evidence="5 6">GTZY2</strain>
    </source>
</reference>
<dbReference type="RefSeq" id="WP_187572578.1">
    <property type="nucleotide sequence ID" value="NZ_CP060731.1"/>
</dbReference>
<protein>
    <submittedName>
        <fullName evidence="5">Response regulator transcription factor</fullName>
    </submittedName>
</protein>
<evidence type="ECO:0000256" key="1">
    <source>
        <dbReference type="ARBA" id="ARBA00023012"/>
    </source>
</evidence>
<evidence type="ECO:0000259" key="4">
    <source>
        <dbReference type="PROSITE" id="PS50930"/>
    </source>
</evidence>
<keyword evidence="1" id="KW-0902">Two-component regulatory system</keyword>
<dbReference type="PANTHER" id="PTHR37299:SF1">
    <property type="entry name" value="STAGE 0 SPORULATION PROTEIN A HOMOLOG"/>
    <property type="match status" value="1"/>
</dbReference>
<dbReference type="InterPro" id="IPR046947">
    <property type="entry name" value="LytR-like"/>
</dbReference>
<sequence length="261" mass="29537">MILRAAIVDDEPLARGRLRRLLRCASSGDITVVVECVDVNDVLTEAMQTPIDVLFLDIELPGEDGFSALRRWVGPPPLVVFVTAYSQHGVRAFEDRAVDYLLKPVSLDRLRDAVQRLKERAALHDGRMEAIDQDRRHPLPIGRRTQFVPERYIEVVRASGNYLDIITTQGRFTIRRTLADFISDLDQAQFVRVHRSTVVRASAIRQVMSLGSGRYELLLESGERVVSGRNYRDHVQHLTIRDSIVQEARMFSRGPGPTSPP</sequence>
<dbReference type="SMART" id="SM00850">
    <property type="entry name" value="LytTR"/>
    <property type="match status" value="1"/>
</dbReference>
<evidence type="ECO:0000256" key="2">
    <source>
        <dbReference type="PROSITE-ProRule" id="PRU00169"/>
    </source>
</evidence>